<dbReference type="InterPro" id="IPR000845">
    <property type="entry name" value="Nucleoside_phosphorylase_d"/>
</dbReference>
<evidence type="ECO:0000313" key="6">
    <source>
        <dbReference type="Proteomes" id="UP001144372"/>
    </source>
</evidence>
<dbReference type="AlphaFoldDB" id="A0A9W6FTF0"/>
<organism evidence="5 6">
    <name type="scientific">Desulforhabdus amnigena</name>
    <dbReference type="NCBI Taxonomy" id="40218"/>
    <lineage>
        <taxon>Bacteria</taxon>
        <taxon>Pseudomonadati</taxon>
        <taxon>Thermodesulfobacteriota</taxon>
        <taxon>Syntrophobacteria</taxon>
        <taxon>Syntrophobacterales</taxon>
        <taxon>Syntrophobacteraceae</taxon>
        <taxon>Desulforhabdus</taxon>
    </lineage>
</organism>
<evidence type="ECO:0000259" key="4">
    <source>
        <dbReference type="Pfam" id="PF01048"/>
    </source>
</evidence>
<accession>A0A9W6FTF0</accession>
<gene>
    <name evidence="5" type="ORF">DAMNIGENAA_05290</name>
</gene>
<name>A0A9W6FTF0_9BACT</name>
<dbReference type="Pfam" id="PF01048">
    <property type="entry name" value="PNP_UDP_1"/>
    <property type="match status" value="1"/>
</dbReference>
<protein>
    <recommendedName>
        <fullName evidence="2">Uridine phosphorylase</fullName>
        <ecNumber evidence="1">2.4.2.3</ecNumber>
    </recommendedName>
</protein>
<evidence type="ECO:0000256" key="3">
    <source>
        <dbReference type="ARBA" id="ARBA00048447"/>
    </source>
</evidence>
<dbReference type="RefSeq" id="WP_281792113.1">
    <property type="nucleotide sequence ID" value="NZ_BSDR01000001.1"/>
</dbReference>
<dbReference type="SUPFAM" id="SSF53167">
    <property type="entry name" value="Purine and uridine phosphorylases"/>
    <property type="match status" value="1"/>
</dbReference>
<dbReference type="PANTHER" id="PTHR43691:SF11">
    <property type="entry name" value="FI09636P-RELATED"/>
    <property type="match status" value="1"/>
</dbReference>
<dbReference type="GO" id="GO:0005829">
    <property type="term" value="C:cytosol"/>
    <property type="evidence" value="ECO:0007669"/>
    <property type="project" value="TreeGrafter"/>
</dbReference>
<keyword evidence="6" id="KW-1185">Reference proteome</keyword>
<evidence type="ECO:0000256" key="2">
    <source>
        <dbReference type="ARBA" id="ARBA00021980"/>
    </source>
</evidence>
<comment type="catalytic activity">
    <reaction evidence="3">
        <text>uridine + phosphate = alpha-D-ribose 1-phosphate + uracil</text>
        <dbReference type="Rhea" id="RHEA:24388"/>
        <dbReference type="ChEBI" id="CHEBI:16704"/>
        <dbReference type="ChEBI" id="CHEBI:17568"/>
        <dbReference type="ChEBI" id="CHEBI:43474"/>
        <dbReference type="ChEBI" id="CHEBI:57720"/>
        <dbReference type="EC" id="2.4.2.3"/>
    </reaction>
</comment>
<dbReference type="Proteomes" id="UP001144372">
    <property type="component" value="Unassembled WGS sequence"/>
</dbReference>
<dbReference type="GO" id="GO:0004850">
    <property type="term" value="F:uridine phosphorylase activity"/>
    <property type="evidence" value="ECO:0007669"/>
    <property type="project" value="UniProtKB-EC"/>
</dbReference>
<proteinExistence type="predicted"/>
<dbReference type="CDD" id="cd09007">
    <property type="entry name" value="NP-I_spr0068"/>
    <property type="match status" value="1"/>
</dbReference>
<feature type="domain" description="Nucleoside phosphorylase" evidence="4">
    <location>
        <begin position="47"/>
        <end position="255"/>
    </location>
</feature>
<dbReference type="Gene3D" id="3.40.50.1580">
    <property type="entry name" value="Nucleoside phosphorylase domain"/>
    <property type="match status" value="1"/>
</dbReference>
<reference evidence="5" key="1">
    <citation type="submission" date="2022-12" db="EMBL/GenBank/DDBJ databases">
        <title>Reference genome sequencing for broad-spectrum identification of bacterial and archaeal isolates by mass spectrometry.</title>
        <authorList>
            <person name="Sekiguchi Y."/>
            <person name="Tourlousse D.M."/>
        </authorList>
    </citation>
    <scope>NUCLEOTIDE SEQUENCE</scope>
    <source>
        <strain evidence="5">ASRB1</strain>
    </source>
</reference>
<dbReference type="PANTHER" id="PTHR43691">
    <property type="entry name" value="URIDINE PHOSPHORYLASE"/>
    <property type="match status" value="1"/>
</dbReference>
<evidence type="ECO:0000256" key="1">
    <source>
        <dbReference type="ARBA" id="ARBA00011888"/>
    </source>
</evidence>
<dbReference type="EMBL" id="BSDR01000001">
    <property type="protein sequence ID" value="GLI33096.1"/>
    <property type="molecule type" value="Genomic_DNA"/>
</dbReference>
<evidence type="ECO:0000313" key="5">
    <source>
        <dbReference type="EMBL" id="GLI33096.1"/>
    </source>
</evidence>
<dbReference type="EC" id="2.4.2.3" evidence="1"/>
<comment type="caution">
    <text evidence="5">The sequence shown here is derived from an EMBL/GenBank/DDBJ whole genome shotgun (WGS) entry which is preliminary data.</text>
</comment>
<sequence length="282" mass="31250">MNRDPGIIWSTIFTRILILYYHNHAMDKNAAVIEPRKGKREDPLPPLAVLIFTPLDLDQFIRSFPLPPQRTHRIYLTDVYTGTYGSTAVSLVGPMLGAPQTILVLEKLIALGVKSVMAVGWCGSLQPHVRIGDVILASGGISEEGTSAHYPIDSSHPGPSPDLLNGLKGLLRSRYITVHDGPVWSTDAPFRETIGKVIAYREQGILAVDMETTALFTVACYRGIRLAVALVVSDELCTMKWVHGFRDAKFRETREQLVHLTLNALCTTSTALPIEEDYMKNR</sequence>
<dbReference type="InterPro" id="IPR035994">
    <property type="entry name" value="Nucleoside_phosphorylase_sf"/>
</dbReference>
<dbReference type="GO" id="GO:0009116">
    <property type="term" value="P:nucleoside metabolic process"/>
    <property type="evidence" value="ECO:0007669"/>
    <property type="project" value="InterPro"/>
</dbReference>